<protein>
    <submittedName>
        <fullName evidence="2">Uncharacterized protein</fullName>
    </submittedName>
</protein>
<keyword evidence="1" id="KW-0472">Membrane</keyword>
<accession>A0AAX0WKQ3</accession>
<sequence>MFIIYLLFGCLIKIGSIFHIIKVLGGSENQKIGDCVNNLSSKTLCKDFGIWLISVIFWIVVYYIYKKFGIHILD</sequence>
<dbReference type="EMBL" id="PJLB01000008">
    <property type="protein sequence ID" value="PND02354.1"/>
    <property type="molecule type" value="Genomic_DNA"/>
</dbReference>
<comment type="caution">
    <text evidence="2">The sequence shown here is derived from an EMBL/GenBank/DDBJ whole genome shotgun (WGS) entry which is preliminary data.</text>
</comment>
<dbReference type="AlphaFoldDB" id="A0AAX0WKQ3"/>
<proteinExistence type="predicted"/>
<name>A0AAX0WKQ3_9BACT</name>
<feature type="transmembrane region" description="Helical" evidence="1">
    <location>
        <begin position="48"/>
        <end position="65"/>
    </location>
</feature>
<evidence type="ECO:0000313" key="3">
    <source>
        <dbReference type="Proteomes" id="UP000236075"/>
    </source>
</evidence>
<keyword evidence="1" id="KW-1133">Transmembrane helix</keyword>
<dbReference type="Proteomes" id="UP000236075">
    <property type="component" value="Unassembled WGS sequence"/>
</dbReference>
<evidence type="ECO:0000256" key="1">
    <source>
        <dbReference type="SAM" id="Phobius"/>
    </source>
</evidence>
<keyword evidence="1" id="KW-0812">Transmembrane</keyword>
<gene>
    <name evidence="2" type="ORF">CXT95_06725</name>
</gene>
<evidence type="ECO:0000313" key="2">
    <source>
        <dbReference type="EMBL" id="PND02354.1"/>
    </source>
</evidence>
<organism evidence="2 3">
    <name type="scientific">Akkermansia muciniphila</name>
    <dbReference type="NCBI Taxonomy" id="239935"/>
    <lineage>
        <taxon>Bacteria</taxon>
        <taxon>Pseudomonadati</taxon>
        <taxon>Verrucomicrobiota</taxon>
        <taxon>Verrucomicrobiia</taxon>
        <taxon>Verrucomicrobiales</taxon>
        <taxon>Akkermansiaceae</taxon>
        <taxon>Akkermansia</taxon>
    </lineage>
</organism>
<reference evidence="2 3" key="1">
    <citation type="journal article" date="2017" name="BMC Genomics">
        <title>Genome sequencing of 39 Akkermansia muciniphila isolates reveals its population structure, genomic and functional diverisity, and global distribution in mammalian gut microbiotas.</title>
        <authorList>
            <person name="Guo X."/>
            <person name="Li S."/>
            <person name="Zhang J."/>
            <person name="Wu F."/>
            <person name="Li X."/>
            <person name="Wu D."/>
            <person name="Zhang M."/>
            <person name="Ou Z."/>
            <person name="Jie Z."/>
            <person name="Yan Q."/>
            <person name="Li P."/>
            <person name="Yi J."/>
            <person name="Peng Y."/>
        </authorList>
    </citation>
    <scope>NUCLEOTIDE SEQUENCE [LARGE SCALE GENOMIC DNA]</scope>
    <source>
        <strain evidence="2 3">GP28</strain>
    </source>
</reference>